<name>E4Z4K1_OIKDI</name>
<dbReference type="EMBL" id="FN657341">
    <property type="protein sequence ID" value="CBY42629.1"/>
    <property type="molecule type" value="Genomic_DNA"/>
</dbReference>
<reference evidence="1" key="1">
    <citation type="journal article" date="2010" name="Science">
        <title>Plasticity of animal genome architecture unmasked by rapid evolution of a pelagic tunicate.</title>
        <authorList>
            <person name="Denoeud F."/>
            <person name="Henriet S."/>
            <person name="Mungpakdee S."/>
            <person name="Aury J.M."/>
            <person name="Da Silva C."/>
            <person name="Brinkmann H."/>
            <person name="Mikhaleva J."/>
            <person name="Olsen L.C."/>
            <person name="Jubin C."/>
            <person name="Canestro C."/>
            <person name="Bouquet J.M."/>
            <person name="Danks G."/>
            <person name="Poulain J."/>
            <person name="Campsteijn C."/>
            <person name="Adamski M."/>
            <person name="Cross I."/>
            <person name="Yadetie F."/>
            <person name="Muffato M."/>
            <person name="Louis A."/>
            <person name="Butcher S."/>
            <person name="Tsagkogeorga G."/>
            <person name="Konrad A."/>
            <person name="Singh S."/>
            <person name="Jensen M.F."/>
            <person name="Cong E.H."/>
            <person name="Eikeseth-Otteraa H."/>
            <person name="Noel B."/>
            <person name="Anthouard V."/>
            <person name="Porcel B.M."/>
            <person name="Kachouri-Lafond R."/>
            <person name="Nishino A."/>
            <person name="Ugolini M."/>
            <person name="Chourrout P."/>
            <person name="Nishida H."/>
            <person name="Aasland R."/>
            <person name="Huzurbazar S."/>
            <person name="Westhof E."/>
            <person name="Delsuc F."/>
            <person name="Lehrach H."/>
            <person name="Reinhardt R."/>
            <person name="Weissenbach J."/>
            <person name="Roy S.W."/>
            <person name="Artiguenave F."/>
            <person name="Postlethwait J.H."/>
            <person name="Manak J.R."/>
            <person name="Thompson E.M."/>
            <person name="Jaillon O."/>
            <person name="Du Pasquier L."/>
            <person name="Boudinot P."/>
            <person name="Liberles D.A."/>
            <person name="Volff J.N."/>
            <person name="Philippe H."/>
            <person name="Lenhard B."/>
            <person name="Roest Crollius H."/>
            <person name="Wincker P."/>
            <person name="Chourrout D."/>
        </authorList>
    </citation>
    <scope>NUCLEOTIDE SEQUENCE [LARGE SCALE GENOMIC DNA]</scope>
</reference>
<accession>E4Z4K1</accession>
<dbReference type="AlphaFoldDB" id="E4Z4K1"/>
<organism evidence="1">
    <name type="scientific">Oikopleura dioica</name>
    <name type="common">Tunicate</name>
    <dbReference type="NCBI Taxonomy" id="34765"/>
    <lineage>
        <taxon>Eukaryota</taxon>
        <taxon>Metazoa</taxon>
        <taxon>Chordata</taxon>
        <taxon>Tunicata</taxon>
        <taxon>Appendicularia</taxon>
        <taxon>Copelata</taxon>
        <taxon>Oikopleuridae</taxon>
        <taxon>Oikopleura</taxon>
    </lineage>
</organism>
<dbReference type="Proteomes" id="UP000011014">
    <property type="component" value="Unassembled WGS sequence"/>
</dbReference>
<gene>
    <name evidence="1" type="ORF">GSOID_T00026333001</name>
</gene>
<evidence type="ECO:0000313" key="1">
    <source>
        <dbReference type="EMBL" id="CBY42629.1"/>
    </source>
</evidence>
<sequence>MQALKKKALHIQSNENVQRSELENLNGQMFKQQIREDKKKTRDGCYTFNGNGSHRKNQADGKVEGLCLSDDVQEEILHYLRNGLDNNR</sequence>
<protein>
    <submittedName>
        <fullName evidence="1">Uncharacterized protein</fullName>
    </submittedName>
</protein>
<proteinExistence type="predicted"/>
<feature type="non-terminal residue" evidence="1">
    <location>
        <position position="88"/>
    </location>
</feature>